<evidence type="ECO:0000256" key="5">
    <source>
        <dbReference type="RuleBase" id="RU003887"/>
    </source>
</evidence>
<evidence type="ECO:0000256" key="2">
    <source>
        <dbReference type="ARBA" id="ARBA00022884"/>
    </source>
</evidence>
<dbReference type="InterPro" id="IPR042092">
    <property type="entry name" value="PsdUridine_s_RsuA/RluB/E/F_cat"/>
</dbReference>
<evidence type="ECO:0000256" key="1">
    <source>
        <dbReference type="ARBA" id="ARBA00008348"/>
    </source>
</evidence>
<dbReference type="InterPro" id="IPR000748">
    <property type="entry name" value="PsdUridine_synth_RsuA/RluB/E/F"/>
</dbReference>
<dbReference type="AlphaFoldDB" id="A0AA42DNU7"/>
<dbReference type="Pfam" id="PF00849">
    <property type="entry name" value="PseudoU_synth_2"/>
    <property type="match status" value="1"/>
</dbReference>
<dbReference type="PANTHER" id="PTHR47683:SF2">
    <property type="entry name" value="RNA-BINDING S4 DOMAIN-CONTAINING PROTEIN"/>
    <property type="match status" value="1"/>
</dbReference>
<dbReference type="SUPFAM" id="SSF55120">
    <property type="entry name" value="Pseudouridine synthase"/>
    <property type="match status" value="1"/>
</dbReference>
<evidence type="ECO:0000259" key="6">
    <source>
        <dbReference type="SMART" id="SM00363"/>
    </source>
</evidence>
<name>A0AA42DNU7_9FIRM</name>
<evidence type="ECO:0000313" key="8">
    <source>
        <dbReference type="Proteomes" id="UP001169242"/>
    </source>
</evidence>
<dbReference type="EMBL" id="JAQIFT010000048">
    <property type="protein sequence ID" value="MDA3732494.1"/>
    <property type="molecule type" value="Genomic_DNA"/>
</dbReference>
<dbReference type="InterPro" id="IPR018496">
    <property type="entry name" value="PsdUridine_synth_RsuA/RluB_CS"/>
</dbReference>
<dbReference type="EC" id="5.4.99.-" evidence="5"/>
<dbReference type="Gene3D" id="3.30.70.580">
    <property type="entry name" value="Pseudouridine synthase I, catalytic domain, N-terminal subdomain"/>
    <property type="match status" value="1"/>
</dbReference>
<evidence type="ECO:0000256" key="4">
    <source>
        <dbReference type="PROSITE-ProRule" id="PRU00182"/>
    </source>
</evidence>
<dbReference type="InterPro" id="IPR002942">
    <property type="entry name" value="S4_RNA-bd"/>
</dbReference>
<dbReference type="GO" id="GO:0000455">
    <property type="term" value="P:enzyme-directed rRNA pseudouridine synthesis"/>
    <property type="evidence" value="ECO:0007669"/>
    <property type="project" value="UniProtKB-ARBA"/>
</dbReference>
<dbReference type="CDD" id="cd02870">
    <property type="entry name" value="PseudoU_synth_RsuA_like"/>
    <property type="match status" value="1"/>
</dbReference>
<dbReference type="CDD" id="cd00165">
    <property type="entry name" value="S4"/>
    <property type="match status" value="1"/>
</dbReference>
<dbReference type="GO" id="GO:0120159">
    <property type="term" value="F:rRNA pseudouridine synthase activity"/>
    <property type="evidence" value="ECO:0007669"/>
    <property type="project" value="UniProtKB-ARBA"/>
</dbReference>
<dbReference type="InterPro" id="IPR020094">
    <property type="entry name" value="TruA/RsuA/RluB/E/F_N"/>
</dbReference>
<comment type="caution">
    <text evidence="7">The sequence shown here is derived from an EMBL/GenBank/DDBJ whole genome shotgun (WGS) entry which is preliminary data.</text>
</comment>
<evidence type="ECO:0000313" key="7">
    <source>
        <dbReference type="EMBL" id="MDA3732494.1"/>
    </source>
</evidence>
<protein>
    <recommendedName>
        <fullName evidence="5">Pseudouridine synthase</fullName>
        <ecNumber evidence="5">5.4.99.-</ecNumber>
    </recommendedName>
</protein>
<dbReference type="FunFam" id="3.10.290.10:FF:000003">
    <property type="entry name" value="Pseudouridine synthase"/>
    <property type="match status" value="1"/>
</dbReference>
<dbReference type="SMART" id="SM00363">
    <property type="entry name" value="S4"/>
    <property type="match status" value="1"/>
</dbReference>
<dbReference type="InterPro" id="IPR036986">
    <property type="entry name" value="S4_RNA-bd_sf"/>
</dbReference>
<dbReference type="NCBIfam" id="TIGR00093">
    <property type="entry name" value="pseudouridine synthase"/>
    <property type="match status" value="1"/>
</dbReference>
<dbReference type="RefSeq" id="WP_053985141.1">
    <property type="nucleotide sequence ID" value="NZ_JAQIFT010000048.1"/>
</dbReference>
<keyword evidence="2 4" id="KW-0694">RNA-binding</keyword>
<dbReference type="Gene3D" id="3.30.70.1560">
    <property type="entry name" value="Alpha-L RNA-binding motif"/>
    <property type="match status" value="1"/>
</dbReference>
<dbReference type="GO" id="GO:0005829">
    <property type="term" value="C:cytosol"/>
    <property type="evidence" value="ECO:0007669"/>
    <property type="project" value="UniProtKB-ARBA"/>
</dbReference>
<keyword evidence="8" id="KW-1185">Reference proteome</keyword>
<dbReference type="InterPro" id="IPR020103">
    <property type="entry name" value="PsdUridine_synth_cat_dom_sf"/>
</dbReference>
<reference evidence="7" key="1">
    <citation type="journal article" date="2023" name="Int. J. Syst. Evol. Microbiol.">
        <title>&lt;i&gt;Holtiella tumoricola&lt;/i&gt; gen. nov. sp. nov., isolated from a human clinical sample.</title>
        <authorList>
            <person name="Allen-Vercoe E."/>
            <person name="Daigneault M.C."/>
            <person name="Vancuren S.J."/>
            <person name="Cochrane K."/>
            <person name="O'Neal L.L."/>
            <person name="Sankaranarayanan K."/>
            <person name="Lawson P.A."/>
        </authorList>
    </citation>
    <scope>NUCLEOTIDE SEQUENCE</scope>
    <source>
        <strain evidence="7">CC70A</strain>
    </source>
</reference>
<evidence type="ECO:0000256" key="3">
    <source>
        <dbReference type="ARBA" id="ARBA00023235"/>
    </source>
</evidence>
<dbReference type="InterPro" id="IPR006145">
    <property type="entry name" value="PsdUridine_synth_RsuA/RluA"/>
</dbReference>
<dbReference type="PROSITE" id="PS50889">
    <property type="entry name" value="S4"/>
    <property type="match status" value="1"/>
</dbReference>
<dbReference type="PANTHER" id="PTHR47683">
    <property type="entry name" value="PSEUDOURIDINE SYNTHASE FAMILY PROTEIN-RELATED"/>
    <property type="match status" value="1"/>
</dbReference>
<dbReference type="SUPFAM" id="SSF55174">
    <property type="entry name" value="Alpha-L RNA-binding motif"/>
    <property type="match status" value="1"/>
</dbReference>
<proteinExistence type="inferred from homology"/>
<accession>A0AA42DNU7</accession>
<gene>
    <name evidence="7" type="ORF">PBV87_13455</name>
</gene>
<dbReference type="FunFam" id="3.30.70.1560:FF:000001">
    <property type="entry name" value="Pseudouridine synthase"/>
    <property type="match status" value="1"/>
</dbReference>
<comment type="similarity">
    <text evidence="1 5">Belongs to the pseudouridine synthase RsuA family.</text>
</comment>
<dbReference type="InterPro" id="IPR050343">
    <property type="entry name" value="RsuA_PseudoU_synthase"/>
</dbReference>
<sequence>MRLQKYLAQCGVGSRRKCEQYIAEGKVKVNGQVVTEQGVQVEEGDEVLFENQPVQEEEQLVYYLLNKPTGYITSVADEKDRPTVLDLVKNIPYRIFPVGRLDYNTTGLLILTNDGELTYALTHPKHHVDKTYVVKVKGDIRPSTLQKLQQGVVIDGYLTAPAKTKVIRQNGATTTFSLTIHEGRNRQVRKMCAAVGYDVLRLTRVSMGSLELGDLESGSYRPLTRQEVNYLKGLGE</sequence>
<dbReference type="PROSITE" id="PS01149">
    <property type="entry name" value="PSI_RSU"/>
    <property type="match status" value="1"/>
</dbReference>
<dbReference type="Pfam" id="PF01479">
    <property type="entry name" value="S4"/>
    <property type="match status" value="1"/>
</dbReference>
<dbReference type="Proteomes" id="UP001169242">
    <property type="component" value="Unassembled WGS sequence"/>
</dbReference>
<dbReference type="Gene3D" id="3.10.290.10">
    <property type="entry name" value="RNA-binding S4 domain"/>
    <property type="match status" value="1"/>
</dbReference>
<keyword evidence="3 5" id="KW-0413">Isomerase</keyword>
<organism evidence="7 8">
    <name type="scientific">Holtiella tumoricola</name>
    <dbReference type="NCBI Taxonomy" id="3018743"/>
    <lineage>
        <taxon>Bacteria</taxon>
        <taxon>Bacillati</taxon>
        <taxon>Bacillota</taxon>
        <taxon>Clostridia</taxon>
        <taxon>Lachnospirales</taxon>
        <taxon>Cellulosilyticaceae</taxon>
        <taxon>Holtiella</taxon>
    </lineage>
</organism>
<dbReference type="GO" id="GO:0003723">
    <property type="term" value="F:RNA binding"/>
    <property type="evidence" value="ECO:0007669"/>
    <property type="project" value="UniProtKB-KW"/>
</dbReference>
<feature type="domain" description="RNA-binding S4" evidence="6">
    <location>
        <begin position="1"/>
        <end position="65"/>
    </location>
</feature>